<protein>
    <submittedName>
        <fullName evidence="3">Unnamed protein product</fullName>
    </submittedName>
</protein>
<name>A0A9W6TLZ7_9STRA</name>
<proteinExistence type="predicted"/>
<reference evidence="3" key="1">
    <citation type="submission" date="2023-04" db="EMBL/GenBank/DDBJ databases">
        <title>Phytophthora fragariaefolia NBRC 109709.</title>
        <authorList>
            <person name="Ichikawa N."/>
            <person name="Sato H."/>
            <person name="Tonouchi N."/>
        </authorList>
    </citation>
    <scope>NUCLEOTIDE SEQUENCE</scope>
    <source>
        <strain evidence="3">NBRC 109709</strain>
    </source>
</reference>
<dbReference type="EMBL" id="BSXT01000115">
    <property type="protein sequence ID" value="GMF17984.1"/>
    <property type="molecule type" value="Genomic_DNA"/>
</dbReference>
<feature type="domain" description="Reverse transcriptase" evidence="1">
    <location>
        <begin position="198"/>
        <end position="339"/>
    </location>
</feature>
<dbReference type="InterPro" id="IPR000477">
    <property type="entry name" value="RT_dom"/>
</dbReference>
<comment type="caution">
    <text evidence="3">The sequence shown here is derived from an EMBL/GenBank/DDBJ whole genome shotgun (WGS) entry which is preliminary data.</text>
</comment>
<dbReference type="PANTHER" id="PTHR33064:SF37">
    <property type="entry name" value="RIBONUCLEASE H"/>
    <property type="match status" value="1"/>
</dbReference>
<gene>
    <name evidence="3" type="ORF">Pfra01_000143100</name>
</gene>
<evidence type="ECO:0000313" key="3">
    <source>
        <dbReference type="EMBL" id="GMF17984.1"/>
    </source>
</evidence>
<dbReference type="Pfam" id="PF00078">
    <property type="entry name" value="RVT_1"/>
    <property type="match status" value="1"/>
</dbReference>
<dbReference type="InterPro" id="IPR043128">
    <property type="entry name" value="Rev_trsase/Diguanyl_cyclase"/>
</dbReference>
<evidence type="ECO:0000313" key="4">
    <source>
        <dbReference type="Proteomes" id="UP001165121"/>
    </source>
</evidence>
<evidence type="ECO:0000259" key="2">
    <source>
        <dbReference type="Pfam" id="PF17919"/>
    </source>
</evidence>
<dbReference type="Gene3D" id="3.10.10.10">
    <property type="entry name" value="HIV Type 1 Reverse Transcriptase, subunit A, domain 1"/>
    <property type="match status" value="1"/>
</dbReference>
<dbReference type="OrthoDB" id="127498at2759"/>
<sequence>MPYCLDNGTTHNVILRSIVDELQLLDPTVTLKALDPPVRGKAVGGTYITCTQSVDLDISLQTVAGLVTQGSSDVDPFDDEREYKDIARPDTDAIKSKLREMLAEAVDNGFPADRSDELYEIVSKRDIWRLQISDDPPARLPPFTIRLKEGAEPYRCKPRKYAPVQRQFLGEFNEKLIQLGWAYKNPESRWACPALPVRKPGKENEWRQTIDFRPVNALTQPLDGGMTNNETHLEDVRGKQHKQTADFIKSFFQLTLAAESQECQSYMTADMEVITPTRLQQGSVDSSLQFQQSIENVMREKDLLFKNVLVWVDDLLIYASTIDEFLEVIDLIYSLLEEYVYFLIQALVEMPAPTTAGALQQFLCATGWMRNSLLDFARICKPLQNRLDKELTGTRRTKKIAGNIVMELTSEELDSFNNVKDLLRNAATLALPDPEAPTCMYSDASDEGWSIILTMVKDWSKTAAEHSHNLLHCMCSVRRHQERQPASRPMKHSTSTSTSTCTMADANMEHHATGMQPDQFMQAIEHIAAGLSQQNAQIYQDFQAYLQGYQQQVQQQLQAHSAQREHKIEGVTMPTYHGRPHESVDEFIFRAKLFMQGKCIDFTNPHNGPRVVAMLAANFRDGAASCADGGVCTS</sequence>
<organism evidence="3 4">
    <name type="scientific">Phytophthora fragariaefolia</name>
    <dbReference type="NCBI Taxonomy" id="1490495"/>
    <lineage>
        <taxon>Eukaryota</taxon>
        <taxon>Sar</taxon>
        <taxon>Stramenopiles</taxon>
        <taxon>Oomycota</taxon>
        <taxon>Peronosporomycetes</taxon>
        <taxon>Peronosporales</taxon>
        <taxon>Peronosporaceae</taxon>
        <taxon>Phytophthora</taxon>
    </lineage>
</organism>
<dbReference type="Proteomes" id="UP001165121">
    <property type="component" value="Unassembled WGS sequence"/>
</dbReference>
<dbReference type="AlphaFoldDB" id="A0A9W6TLZ7"/>
<accession>A0A9W6TLZ7</accession>
<keyword evidence="4" id="KW-1185">Reference proteome</keyword>
<dbReference type="Pfam" id="PF17919">
    <property type="entry name" value="RT_RNaseH_2"/>
    <property type="match status" value="1"/>
</dbReference>
<dbReference type="InterPro" id="IPR041577">
    <property type="entry name" value="RT_RNaseH_2"/>
</dbReference>
<dbReference type="Gene3D" id="3.30.70.270">
    <property type="match status" value="2"/>
</dbReference>
<evidence type="ECO:0000259" key="1">
    <source>
        <dbReference type="Pfam" id="PF00078"/>
    </source>
</evidence>
<dbReference type="InterPro" id="IPR043502">
    <property type="entry name" value="DNA/RNA_pol_sf"/>
</dbReference>
<feature type="domain" description="Reverse transcriptase/retrotransposon-derived protein RNase H-like" evidence="2">
    <location>
        <begin position="409"/>
        <end position="459"/>
    </location>
</feature>
<dbReference type="PANTHER" id="PTHR33064">
    <property type="entry name" value="POL PROTEIN"/>
    <property type="match status" value="1"/>
</dbReference>
<dbReference type="SUPFAM" id="SSF56672">
    <property type="entry name" value="DNA/RNA polymerases"/>
    <property type="match status" value="1"/>
</dbReference>
<dbReference type="InterPro" id="IPR051320">
    <property type="entry name" value="Viral_Replic_Matur_Polypro"/>
</dbReference>